<evidence type="ECO:0000256" key="2">
    <source>
        <dbReference type="ARBA" id="ARBA00023239"/>
    </source>
</evidence>
<gene>
    <name evidence="3" type="ORF">BAZO_06304</name>
</gene>
<reference evidence="3 4" key="1">
    <citation type="journal article" date="2012" name="Front. Microbiol.">
        <title>Redundancy and modularity in membrane-associated dissimilatory nitrate reduction in Bacillus.</title>
        <authorList>
            <person name="Heylen K."/>
            <person name="Keltjens J."/>
        </authorList>
    </citation>
    <scope>NUCLEOTIDE SEQUENCE [LARGE SCALE GENOMIC DNA]</scope>
    <source>
        <strain evidence="3 4">LMG 9581</strain>
    </source>
</reference>
<dbReference type="AlphaFoldDB" id="K6DJ29"/>
<sequence>MLKEVKRNFVMYEINGFIYTLTIDNPPLNVLTDELLSEIDDVINEILAQPICRVLIIRGNGEKAFVAGADINQFPTLNEESGKHLVEKGKEIFDKLENAPFPVICAINGFALGGGLELALACDIRIAEQKAKLGLPETGLGILPGYGGTQRLSRLIGPGKAKKMMFTGAAISAEEAINYGLVEEVVPNGESYEASVRLAKQIVNNAPLSISNVKAVVNRGLDVSLAEGQELETKYFASLCLTQDMKEGVKAFMEKRKADFSRR</sequence>
<dbReference type="FunFam" id="3.90.226.10:FF:000009">
    <property type="entry name" value="Carnitinyl-CoA dehydratase"/>
    <property type="match status" value="1"/>
</dbReference>
<evidence type="ECO:0000313" key="4">
    <source>
        <dbReference type="Proteomes" id="UP000006315"/>
    </source>
</evidence>
<dbReference type="PANTHER" id="PTHR11941:SF54">
    <property type="entry name" value="ENOYL-COA HYDRATASE, MITOCHONDRIAL"/>
    <property type="match status" value="1"/>
</dbReference>
<accession>K6DJ29</accession>
<dbReference type="EMBL" id="AJLR01000042">
    <property type="protein sequence ID" value="EKN68103.1"/>
    <property type="molecule type" value="Genomic_DNA"/>
</dbReference>
<dbReference type="Gene3D" id="1.10.12.10">
    <property type="entry name" value="Lyase 2-enoyl-coa Hydratase, Chain A, domain 2"/>
    <property type="match status" value="1"/>
</dbReference>
<dbReference type="STRING" id="1131731.BAZO_06304"/>
<name>K6DJ29_SCHAZ</name>
<dbReference type="Proteomes" id="UP000006315">
    <property type="component" value="Unassembled WGS sequence"/>
</dbReference>
<dbReference type="EC" id="4.2.1.55" evidence="3"/>
<dbReference type="GO" id="GO:0006635">
    <property type="term" value="P:fatty acid beta-oxidation"/>
    <property type="evidence" value="ECO:0007669"/>
    <property type="project" value="TreeGrafter"/>
</dbReference>
<dbReference type="InterPro" id="IPR001753">
    <property type="entry name" value="Enoyl-CoA_hydra/iso"/>
</dbReference>
<dbReference type="InterPro" id="IPR014748">
    <property type="entry name" value="Enoyl-CoA_hydra_C"/>
</dbReference>
<dbReference type="SUPFAM" id="SSF52096">
    <property type="entry name" value="ClpP/crotonase"/>
    <property type="match status" value="1"/>
</dbReference>
<evidence type="ECO:0000313" key="3">
    <source>
        <dbReference type="EMBL" id="EKN68103.1"/>
    </source>
</evidence>
<keyword evidence="2 3" id="KW-0456">Lyase</keyword>
<comment type="similarity">
    <text evidence="1">Belongs to the enoyl-CoA hydratase/isomerase family.</text>
</comment>
<keyword evidence="4" id="KW-1185">Reference proteome</keyword>
<protein>
    <submittedName>
        <fullName evidence="3">3-hydroxybutyryl-CoA dehydratase</fullName>
        <ecNumber evidence="3">4.2.1.55</ecNumber>
    </submittedName>
</protein>
<dbReference type="RefSeq" id="WP_003330481.1">
    <property type="nucleotide sequence ID" value="NZ_AJLR01000042.1"/>
</dbReference>
<evidence type="ECO:0000256" key="1">
    <source>
        <dbReference type="ARBA" id="ARBA00005254"/>
    </source>
</evidence>
<dbReference type="PATRIC" id="fig|1131731.3.peg.1318"/>
<dbReference type="PANTHER" id="PTHR11941">
    <property type="entry name" value="ENOYL-COA HYDRATASE-RELATED"/>
    <property type="match status" value="1"/>
</dbReference>
<dbReference type="GO" id="GO:0016836">
    <property type="term" value="F:hydro-lyase activity"/>
    <property type="evidence" value="ECO:0007669"/>
    <property type="project" value="UniProtKB-ARBA"/>
</dbReference>
<dbReference type="Gene3D" id="3.90.226.10">
    <property type="entry name" value="2-enoyl-CoA Hydratase, Chain A, domain 1"/>
    <property type="match status" value="1"/>
</dbReference>
<dbReference type="FunFam" id="1.10.12.10:FF:000001">
    <property type="entry name" value="Probable enoyl-CoA hydratase, mitochondrial"/>
    <property type="match status" value="1"/>
</dbReference>
<dbReference type="InterPro" id="IPR029045">
    <property type="entry name" value="ClpP/crotonase-like_dom_sf"/>
</dbReference>
<organism evidence="3 4">
    <name type="scientific">Schinkia azotoformans LMG 9581</name>
    <dbReference type="NCBI Taxonomy" id="1131731"/>
    <lineage>
        <taxon>Bacteria</taxon>
        <taxon>Bacillati</taxon>
        <taxon>Bacillota</taxon>
        <taxon>Bacilli</taxon>
        <taxon>Bacillales</taxon>
        <taxon>Bacillaceae</taxon>
        <taxon>Calidifontibacillus/Schinkia group</taxon>
        <taxon>Schinkia</taxon>
    </lineage>
</organism>
<comment type="caution">
    <text evidence="3">The sequence shown here is derived from an EMBL/GenBank/DDBJ whole genome shotgun (WGS) entry which is preliminary data.</text>
</comment>
<dbReference type="Pfam" id="PF00378">
    <property type="entry name" value="ECH_1"/>
    <property type="match status" value="1"/>
</dbReference>
<proteinExistence type="inferred from homology"/>
<dbReference type="CDD" id="cd06558">
    <property type="entry name" value="crotonase-like"/>
    <property type="match status" value="1"/>
</dbReference>